<accession>A0A2N8UFW6</accession>
<evidence type="ECO:0000256" key="5">
    <source>
        <dbReference type="ARBA" id="ARBA00022692"/>
    </source>
</evidence>
<keyword evidence="2" id="KW-0813">Transport</keyword>
<feature type="transmembrane region" description="Helical" evidence="8">
    <location>
        <begin position="103"/>
        <end position="120"/>
    </location>
</feature>
<gene>
    <name evidence="9" type="ORF">SRS1_14382</name>
</gene>
<proteinExistence type="predicted"/>
<keyword evidence="5 8" id="KW-0812">Transmembrane</keyword>
<feature type="transmembrane region" description="Helical" evidence="8">
    <location>
        <begin position="271"/>
        <end position="292"/>
    </location>
</feature>
<dbReference type="Pfam" id="PF20398">
    <property type="entry name" value="DUF6691"/>
    <property type="match status" value="2"/>
</dbReference>
<name>A0A2N8UFW6_9BASI</name>
<evidence type="ECO:0000256" key="4">
    <source>
        <dbReference type="ARBA" id="ARBA00022519"/>
    </source>
</evidence>
<evidence type="ECO:0000313" key="9">
    <source>
        <dbReference type="EMBL" id="SJX63630.1"/>
    </source>
</evidence>
<protein>
    <recommendedName>
        <fullName evidence="11">Sulphur transport domain-containing protein</fullName>
    </recommendedName>
</protein>
<evidence type="ECO:0000256" key="7">
    <source>
        <dbReference type="ARBA" id="ARBA00023136"/>
    </source>
</evidence>
<evidence type="ECO:0008006" key="11">
    <source>
        <dbReference type="Google" id="ProtNLM"/>
    </source>
</evidence>
<feature type="transmembrane region" description="Helical" evidence="8">
    <location>
        <begin position="190"/>
        <end position="211"/>
    </location>
</feature>
<dbReference type="Proteomes" id="UP000239563">
    <property type="component" value="Chromosome VIII"/>
</dbReference>
<feature type="transmembrane region" description="Helical" evidence="8">
    <location>
        <begin position="62"/>
        <end position="83"/>
    </location>
</feature>
<keyword evidence="7 8" id="KW-0472">Membrane</keyword>
<evidence type="ECO:0000313" key="10">
    <source>
        <dbReference type="Proteomes" id="UP000239563"/>
    </source>
</evidence>
<comment type="subcellular location">
    <subcellularLocation>
        <location evidence="1">Cell inner membrane</location>
        <topology evidence="1">Multi-pass membrane protein</topology>
    </subcellularLocation>
</comment>
<sequence length="404" mass="41732">MAAGLTEFTPFHSLAGGLMMAASLHTLLSKLGLVLGISGFFHSTVSSTLSAVKGRSTAAPSIFALVARYFTTGIFLGGVVLGLTRARVEAGLGVSILDDITSSRHASLLSMAGLGALIGFGTKLGNGCTSGHFLCGLSRFSLRSLVATATFFGVAVLTHVSTASKAAVSTAAIKSGFFSHFPSSFPQPDFTTLLALQAPALVYMTIPELLGVTGPSVPSDKRKASQLLAAKIMALAVGVHFSFALGISGMMRPSKVLGFLSLSPQLISSGAWDPSLAMVAIGGIIPASIAYFRNVKPKQDELRRRTTQKDSKDKVDAEVQPALSLVAPEWRTPANPFKIDAKLVIGSVFFGLGWGATGLCPGPALASLSSLGTQAFAQRSFSGVADLFTFVAAMAVGGQVACLL</sequence>
<dbReference type="PANTHER" id="PTHR30574:SF1">
    <property type="entry name" value="SULPHUR TRANSPORT DOMAIN-CONTAINING PROTEIN"/>
    <property type="match status" value="1"/>
</dbReference>
<evidence type="ECO:0000256" key="8">
    <source>
        <dbReference type="SAM" id="Phobius"/>
    </source>
</evidence>
<keyword evidence="6 8" id="KW-1133">Transmembrane helix</keyword>
<evidence type="ECO:0000256" key="6">
    <source>
        <dbReference type="ARBA" id="ARBA00022989"/>
    </source>
</evidence>
<reference evidence="9 10" key="1">
    <citation type="submission" date="2017-02" db="EMBL/GenBank/DDBJ databases">
        <authorList>
            <person name="Peterson S.W."/>
        </authorList>
    </citation>
    <scope>NUCLEOTIDE SEQUENCE [LARGE SCALE GENOMIC DNA]</scope>
    <source>
        <strain evidence="9 10">SRS1_H2-8</strain>
    </source>
</reference>
<dbReference type="EMBL" id="LT795061">
    <property type="protein sequence ID" value="SJX63630.1"/>
    <property type="molecule type" value="Genomic_DNA"/>
</dbReference>
<dbReference type="InterPro" id="IPR007272">
    <property type="entry name" value="Sulf_transp_TsuA/YedE"/>
</dbReference>
<feature type="transmembrane region" description="Helical" evidence="8">
    <location>
        <begin position="140"/>
        <end position="160"/>
    </location>
</feature>
<feature type="transmembrane region" description="Helical" evidence="8">
    <location>
        <begin position="232"/>
        <end position="251"/>
    </location>
</feature>
<dbReference type="GO" id="GO:0005886">
    <property type="term" value="C:plasma membrane"/>
    <property type="evidence" value="ECO:0007669"/>
    <property type="project" value="UniProtKB-SubCell"/>
</dbReference>
<dbReference type="AlphaFoldDB" id="A0A2N8UFW6"/>
<organism evidence="9 10">
    <name type="scientific">Sporisorium reilianum f. sp. reilianum</name>
    <dbReference type="NCBI Taxonomy" id="72559"/>
    <lineage>
        <taxon>Eukaryota</taxon>
        <taxon>Fungi</taxon>
        <taxon>Dikarya</taxon>
        <taxon>Basidiomycota</taxon>
        <taxon>Ustilaginomycotina</taxon>
        <taxon>Ustilaginomycetes</taxon>
        <taxon>Ustilaginales</taxon>
        <taxon>Ustilaginaceae</taxon>
        <taxon>Sporisorium</taxon>
    </lineage>
</organism>
<dbReference type="PANTHER" id="PTHR30574">
    <property type="entry name" value="INNER MEMBRANE PROTEIN YEDE"/>
    <property type="match status" value="1"/>
</dbReference>
<keyword evidence="3" id="KW-1003">Cell membrane</keyword>
<dbReference type="InterPro" id="IPR046513">
    <property type="entry name" value="DUF6691"/>
</dbReference>
<evidence type="ECO:0000256" key="1">
    <source>
        <dbReference type="ARBA" id="ARBA00004429"/>
    </source>
</evidence>
<feature type="transmembrane region" description="Helical" evidence="8">
    <location>
        <begin position="20"/>
        <end position="41"/>
    </location>
</feature>
<evidence type="ECO:0000256" key="2">
    <source>
        <dbReference type="ARBA" id="ARBA00022448"/>
    </source>
</evidence>
<keyword evidence="4" id="KW-0997">Cell inner membrane</keyword>
<evidence type="ECO:0000256" key="3">
    <source>
        <dbReference type="ARBA" id="ARBA00022475"/>
    </source>
</evidence>